<name>A0ABU7CLB1_9TELE</name>
<evidence type="ECO:0000313" key="2">
    <source>
        <dbReference type="Proteomes" id="UP001352852"/>
    </source>
</evidence>
<comment type="caution">
    <text evidence="1">The sequence shown here is derived from an EMBL/GenBank/DDBJ whole genome shotgun (WGS) entry which is preliminary data.</text>
</comment>
<gene>
    <name evidence="1" type="ORF">CHARACLAT_004539</name>
</gene>
<keyword evidence="2" id="KW-1185">Reference proteome</keyword>
<reference evidence="1 2" key="1">
    <citation type="submission" date="2021-06" db="EMBL/GenBank/DDBJ databases">
        <authorList>
            <person name="Palmer J.M."/>
        </authorList>
    </citation>
    <scope>NUCLEOTIDE SEQUENCE [LARGE SCALE GENOMIC DNA]</scope>
    <source>
        <strain evidence="1 2">CL_MEX2019</strain>
        <tissue evidence="1">Muscle</tissue>
    </source>
</reference>
<dbReference type="Proteomes" id="UP001352852">
    <property type="component" value="Unassembled WGS sequence"/>
</dbReference>
<proteinExistence type="predicted"/>
<dbReference type="EMBL" id="JAHUTJ010000209">
    <property type="protein sequence ID" value="MED6263434.1"/>
    <property type="molecule type" value="Genomic_DNA"/>
</dbReference>
<evidence type="ECO:0000313" key="1">
    <source>
        <dbReference type="EMBL" id="MED6263434.1"/>
    </source>
</evidence>
<sequence length="113" mass="12892">MIRLLSSFPATIKITHTHISEHTHTLNPQVAPIVFVRSSCSQSYRLQNLLQTTSRETWGGGRNHPQKNTHVKHTRLALHSPLCIPFISTQKDMSARVLSLIKGFFFPFKFEPV</sequence>
<accession>A0ABU7CLB1</accession>
<protein>
    <submittedName>
        <fullName evidence="1">Uncharacterized protein</fullName>
    </submittedName>
</protein>
<organism evidence="1 2">
    <name type="scientific">Characodon lateralis</name>
    <dbReference type="NCBI Taxonomy" id="208331"/>
    <lineage>
        <taxon>Eukaryota</taxon>
        <taxon>Metazoa</taxon>
        <taxon>Chordata</taxon>
        <taxon>Craniata</taxon>
        <taxon>Vertebrata</taxon>
        <taxon>Euteleostomi</taxon>
        <taxon>Actinopterygii</taxon>
        <taxon>Neopterygii</taxon>
        <taxon>Teleostei</taxon>
        <taxon>Neoteleostei</taxon>
        <taxon>Acanthomorphata</taxon>
        <taxon>Ovalentaria</taxon>
        <taxon>Atherinomorphae</taxon>
        <taxon>Cyprinodontiformes</taxon>
        <taxon>Goodeidae</taxon>
        <taxon>Characodon</taxon>
    </lineage>
</organism>